<dbReference type="InterPro" id="IPR016047">
    <property type="entry name" value="M23ase_b-sheet_dom"/>
</dbReference>
<dbReference type="InterPro" id="IPR050570">
    <property type="entry name" value="Cell_wall_metabolism_enzyme"/>
</dbReference>
<comment type="caution">
    <text evidence="2">The sequence shown here is derived from an EMBL/GenBank/DDBJ whole genome shotgun (WGS) entry which is preliminary data.</text>
</comment>
<gene>
    <name evidence="2" type="ORF">K4G57_03915</name>
</gene>
<organism evidence="2 3">
    <name type="scientific">Helicobacter turcicus</name>
    <dbReference type="NCBI Taxonomy" id="2867412"/>
    <lineage>
        <taxon>Bacteria</taxon>
        <taxon>Pseudomonadati</taxon>
        <taxon>Campylobacterota</taxon>
        <taxon>Epsilonproteobacteria</taxon>
        <taxon>Campylobacterales</taxon>
        <taxon>Helicobacteraceae</taxon>
        <taxon>Helicobacter</taxon>
    </lineage>
</organism>
<dbReference type="EMBL" id="JAIGYQ010000004">
    <property type="protein sequence ID" value="MBX7490614.1"/>
    <property type="molecule type" value="Genomic_DNA"/>
</dbReference>
<keyword evidence="3" id="KW-1185">Reference proteome</keyword>
<feature type="domain" description="M23ase beta-sheet core" evidence="1">
    <location>
        <begin position="175"/>
        <end position="269"/>
    </location>
</feature>
<dbReference type="InterPro" id="IPR011055">
    <property type="entry name" value="Dup_hybrid_motif"/>
</dbReference>
<name>A0ABS7JMI6_9HELI</name>
<dbReference type="CDD" id="cd12797">
    <property type="entry name" value="M23_peptidase"/>
    <property type="match status" value="1"/>
</dbReference>
<reference evidence="2 3" key="1">
    <citation type="submission" date="2021-08" db="EMBL/GenBank/DDBJ databases">
        <title>Helicobacter spp. isolated from feces of Anatolian Ground Squirrel (Spermophilus xanthoprymnus) in Turkey.</title>
        <authorList>
            <person name="Aydin F."/>
            <person name="Abay S."/>
            <person name="Kayman T."/>
            <person name="Karakaya E."/>
            <person name="Saticioglu I.B."/>
        </authorList>
    </citation>
    <scope>NUCLEOTIDE SEQUENCE [LARGE SCALE GENOMIC DNA]</scope>
    <source>
        <strain evidence="2 3">Faydin-H70</strain>
    </source>
</reference>
<evidence type="ECO:0000313" key="3">
    <source>
        <dbReference type="Proteomes" id="UP000700059"/>
    </source>
</evidence>
<evidence type="ECO:0000313" key="2">
    <source>
        <dbReference type="EMBL" id="MBX7490614.1"/>
    </source>
</evidence>
<evidence type="ECO:0000259" key="1">
    <source>
        <dbReference type="Pfam" id="PF01551"/>
    </source>
</evidence>
<dbReference type="Proteomes" id="UP000700059">
    <property type="component" value="Unassembled WGS sequence"/>
</dbReference>
<dbReference type="Gene3D" id="2.70.70.10">
    <property type="entry name" value="Glucose Permease (Domain IIA)"/>
    <property type="match status" value="1"/>
</dbReference>
<sequence length="283" mass="31201">MLACLLVQVAQAVNKGAEHIENKSVEQKIEKHTEFVVENGKTIVLSTTMQNPKPIMFNKRAYQWVAHPSDTTKKIVILAIPYHTKPSIIALESGAKVEVVQGNYKKESIQVSQSKAKPNPKNQERIKRERDEANAIYSNYSQERLWDSAFVLPMQSKITSSYGNARVFNGEIRSYHSGTDFRAAIGTKIFASNRGKVVIAKERFLAGGSVVLDHGEGVFSMYYHCSEIKVKVGDIVEKGTLVALSGATGRVSGPHLHFGILVRGAQVDPLDFIAQVNGLFASN</sequence>
<protein>
    <submittedName>
        <fullName evidence="2">M23 family metallopeptidase</fullName>
    </submittedName>
</protein>
<accession>A0ABS7JMI6</accession>
<proteinExistence type="predicted"/>
<dbReference type="PANTHER" id="PTHR21666:SF287">
    <property type="entry name" value="CYTOPLASMIC MEMBRANE PROTEIN"/>
    <property type="match status" value="1"/>
</dbReference>
<dbReference type="SUPFAM" id="SSF51261">
    <property type="entry name" value="Duplicated hybrid motif"/>
    <property type="match status" value="1"/>
</dbReference>
<dbReference type="PANTHER" id="PTHR21666">
    <property type="entry name" value="PEPTIDASE-RELATED"/>
    <property type="match status" value="1"/>
</dbReference>
<dbReference type="Pfam" id="PF01551">
    <property type="entry name" value="Peptidase_M23"/>
    <property type="match status" value="1"/>
</dbReference>